<comment type="caution">
    <text evidence="2">The sequence shown here is derived from an EMBL/GenBank/DDBJ whole genome shotgun (WGS) entry which is preliminary data.</text>
</comment>
<proteinExistence type="predicted"/>
<dbReference type="Proteomes" id="UP000014854">
    <property type="component" value="Unassembled WGS sequence"/>
</dbReference>
<dbReference type="InterPro" id="IPR027417">
    <property type="entry name" value="P-loop_NTPase"/>
</dbReference>
<dbReference type="GO" id="GO:0016887">
    <property type="term" value="F:ATP hydrolysis activity"/>
    <property type="evidence" value="ECO:0007669"/>
    <property type="project" value="InterPro"/>
</dbReference>
<dbReference type="SUPFAM" id="SSF52540">
    <property type="entry name" value="P-loop containing nucleoside triphosphate hydrolases"/>
    <property type="match status" value="1"/>
</dbReference>
<dbReference type="PATRIC" id="fig|1336752.4.peg.1778"/>
<gene>
    <name evidence="2" type="ORF">L910_4078</name>
</gene>
<evidence type="ECO:0000259" key="1">
    <source>
        <dbReference type="Pfam" id="PF13401"/>
    </source>
</evidence>
<accession>S7I6F8</accession>
<dbReference type="InterPro" id="IPR049945">
    <property type="entry name" value="AAA_22"/>
</dbReference>
<evidence type="ECO:0000313" key="3">
    <source>
        <dbReference type="Proteomes" id="UP000014854"/>
    </source>
</evidence>
<name>S7I6F8_VIBFL</name>
<dbReference type="AlphaFoldDB" id="S7I6F8"/>
<feature type="domain" description="ORC1/DEAH AAA+ ATPase" evidence="1">
    <location>
        <begin position="41"/>
        <end position="200"/>
    </location>
</feature>
<sequence>MLVIRKKPEQIFTPKGKYVNEQMYIHRDELERAFIKALRKPKHIIVHGESGCGKTWLYKKIFSERRIKYEVLNAATVNSTGSISEAIKALTARLSPFENKSYEESKGATANAGIAKGDLKHTKKYEASIPEPYLELVRLLFKNAGSDESFLVVENLEHIVKDDKLVQELSSILMYLDDDEYAKYRVRILLVGTPSNLRDYFSKIDSSQTIINRVQEVPEVSVLSTEDVKVLAERGFVKLLKVNFLEDKTRGFNKDYFFNALSWFSANVPQYIHELGLELAIEAENNNYIITNELYMTCLRNWVQEALVSENARMEAHINSKATKHGRRNQVIFTIGRLPNNEFSVQDVEEQMRSLFPNSTKDKLLNVSANLNELASGDSPLIRKTPKGTRFRFLDPKIKIMARWMLDKDDSKETITVKTFDESIKF</sequence>
<evidence type="ECO:0000313" key="2">
    <source>
        <dbReference type="EMBL" id="EPP23517.1"/>
    </source>
</evidence>
<dbReference type="Pfam" id="PF13401">
    <property type="entry name" value="AAA_22"/>
    <property type="match status" value="1"/>
</dbReference>
<dbReference type="RefSeq" id="WP_020329283.1">
    <property type="nucleotide sequence ID" value="NZ_ASXS01000006.1"/>
</dbReference>
<reference evidence="2 3" key="1">
    <citation type="journal article" date="2013" name="Gut Pathog.">
        <title>Evidence of a new metabolic capacity in an emerging diarrheal pathogen: lessons from the draft genomes of Vibrio fluvialis strains PG41 and I21563.</title>
        <authorList>
            <person name="Khatri I."/>
            <person name="Mahajan S."/>
            <person name="Dureja C."/>
            <person name="Subramanian S."/>
            <person name="Raychaudhuri S."/>
        </authorList>
    </citation>
    <scope>NUCLEOTIDE SEQUENCE [LARGE SCALE GENOMIC DNA]</scope>
    <source>
        <strain evidence="2 3">PG41</strain>
    </source>
</reference>
<dbReference type="EMBL" id="ASXS01000006">
    <property type="protein sequence ID" value="EPP23517.1"/>
    <property type="molecule type" value="Genomic_DNA"/>
</dbReference>
<dbReference type="Gene3D" id="3.40.50.300">
    <property type="entry name" value="P-loop containing nucleotide triphosphate hydrolases"/>
    <property type="match status" value="1"/>
</dbReference>
<protein>
    <recommendedName>
        <fullName evidence="1">ORC1/DEAH AAA+ ATPase domain-containing protein</fullName>
    </recommendedName>
</protein>
<organism evidence="2 3">
    <name type="scientific">Vibrio fluvialis PG41</name>
    <dbReference type="NCBI Taxonomy" id="1336752"/>
    <lineage>
        <taxon>Bacteria</taxon>
        <taxon>Pseudomonadati</taxon>
        <taxon>Pseudomonadota</taxon>
        <taxon>Gammaproteobacteria</taxon>
        <taxon>Vibrionales</taxon>
        <taxon>Vibrionaceae</taxon>
        <taxon>Vibrio</taxon>
    </lineage>
</organism>